<feature type="transmembrane region" description="Helical" evidence="1">
    <location>
        <begin position="47"/>
        <end position="67"/>
    </location>
</feature>
<gene>
    <name evidence="2" type="ORF">BET10_15260</name>
</gene>
<reference evidence="2 3" key="1">
    <citation type="submission" date="2016-09" db="EMBL/GenBank/DDBJ databases">
        <title>Pseudoalteromonas amylolytica sp. nov., isolated from the surface seawater.</title>
        <authorList>
            <person name="Wu Y.-H."/>
            <person name="Cheng H."/>
            <person name="Jin X.-B."/>
            <person name="Wang C.-S."/>
            <person name="Xu X.-W."/>
        </authorList>
    </citation>
    <scope>NUCLEOTIDE SEQUENCE [LARGE SCALE GENOMIC DNA]</scope>
    <source>
        <strain evidence="2 3">JW1</strain>
    </source>
</reference>
<feature type="transmembrane region" description="Helical" evidence="1">
    <location>
        <begin position="12"/>
        <end position="32"/>
    </location>
</feature>
<evidence type="ECO:0000313" key="3">
    <source>
        <dbReference type="Proteomes" id="UP000179786"/>
    </source>
</evidence>
<keyword evidence="3" id="KW-1185">Reference proteome</keyword>
<proteinExistence type="predicted"/>
<dbReference type="OrthoDB" id="9926993at2"/>
<comment type="caution">
    <text evidence="2">The sequence shown here is derived from an EMBL/GenBank/DDBJ whole genome shotgun (WGS) entry which is preliminary data.</text>
</comment>
<protein>
    <submittedName>
        <fullName evidence="2">Uncharacterized protein</fullName>
    </submittedName>
</protein>
<dbReference type="RefSeq" id="WP_070986096.1">
    <property type="nucleotide sequence ID" value="NZ_MKJU01000027.1"/>
</dbReference>
<dbReference type="Proteomes" id="UP000179786">
    <property type="component" value="Unassembled WGS sequence"/>
</dbReference>
<evidence type="ECO:0000313" key="2">
    <source>
        <dbReference type="EMBL" id="OHU90130.1"/>
    </source>
</evidence>
<name>A0A1S1MUH2_9GAMM</name>
<dbReference type="AlphaFoldDB" id="A0A1S1MUH2"/>
<accession>A0A1S1MUH2</accession>
<sequence>MVKKIIGMIIKWVGISGLIATLLISVAIWAFYDISDNNARLDASETTGMMLFVLLLVSTLKALYLFAKKLKENRGEDV</sequence>
<keyword evidence="1" id="KW-0812">Transmembrane</keyword>
<organism evidence="2 3">
    <name type="scientific">Pseudoalteromonas amylolytica</name>
    <dbReference type="NCBI Taxonomy" id="1859457"/>
    <lineage>
        <taxon>Bacteria</taxon>
        <taxon>Pseudomonadati</taxon>
        <taxon>Pseudomonadota</taxon>
        <taxon>Gammaproteobacteria</taxon>
        <taxon>Alteromonadales</taxon>
        <taxon>Pseudoalteromonadaceae</taxon>
        <taxon>Pseudoalteromonas</taxon>
    </lineage>
</organism>
<keyword evidence="1" id="KW-0472">Membrane</keyword>
<dbReference type="EMBL" id="MKJU01000027">
    <property type="protein sequence ID" value="OHU90130.1"/>
    <property type="molecule type" value="Genomic_DNA"/>
</dbReference>
<evidence type="ECO:0000256" key="1">
    <source>
        <dbReference type="SAM" id="Phobius"/>
    </source>
</evidence>
<dbReference type="STRING" id="1859457.BET10_15260"/>
<keyword evidence="1" id="KW-1133">Transmembrane helix</keyword>